<dbReference type="EMBL" id="AZBU02000010">
    <property type="protein sequence ID" value="TKR62502.1"/>
    <property type="molecule type" value="Genomic_DNA"/>
</dbReference>
<comment type="caution">
    <text evidence="1">The sequence shown here is derived from an EMBL/GenBank/DDBJ whole genome shotgun (WGS) entry which is preliminary data.</text>
</comment>
<reference evidence="1 2" key="2">
    <citation type="journal article" date="2019" name="G3 (Bethesda)">
        <title>Hybrid Assembly of the Genome of the Entomopathogenic Nematode Steinernema carpocapsae Identifies the X-Chromosome.</title>
        <authorList>
            <person name="Serra L."/>
            <person name="Macchietto M."/>
            <person name="Macias-Munoz A."/>
            <person name="McGill C.J."/>
            <person name="Rodriguez I.M."/>
            <person name="Rodriguez B."/>
            <person name="Murad R."/>
            <person name="Mortazavi A."/>
        </authorList>
    </citation>
    <scope>NUCLEOTIDE SEQUENCE [LARGE SCALE GENOMIC DNA]</scope>
    <source>
        <strain evidence="1 2">ALL</strain>
    </source>
</reference>
<reference evidence="1 2" key="1">
    <citation type="journal article" date="2015" name="Genome Biol.">
        <title>Comparative genomics of Steinernema reveals deeply conserved gene regulatory networks.</title>
        <authorList>
            <person name="Dillman A.R."/>
            <person name="Macchietto M."/>
            <person name="Porter C.F."/>
            <person name="Rogers A."/>
            <person name="Williams B."/>
            <person name="Antoshechkin I."/>
            <person name="Lee M.M."/>
            <person name="Goodwin Z."/>
            <person name="Lu X."/>
            <person name="Lewis E.E."/>
            <person name="Goodrich-Blair H."/>
            <person name="Stock S.P."/>
            <person name="Adams B.J."/>
            <person name="Sternberg P.W."/>
            <person name="Mortazavi A."/>
        </authorList>
    </citation>
    <scope>NUCLEOTIDE SEQUENCE [LARGE SCALE GENOMIC DNA]</scope>
    <source>
        <strain evidence="1 2">ALL</strain>
    </source>
</reference>
<dbReference type="AlphaFoldDB" id="A0A4U5M1J1"/>
<organism evidence="1 2">
    <name type="scientific">Steinernema carpocapsae</name>
    <name type="common">Entomopathogenic nematode</name>
    <dbReference type="NCBI Taxonomy" id="34508"/>
    <lineage>
        <taxon>Eukaryota</taxon>
        <taxon>Metazoa</taxon>
        <taxon>Ecdysozoa</taxon>
        <taxon>Nematoda</taxon>
        <taxon>Chromadorea</taxon>
        <taxon>Rhabditida</taxon>
        <taxon>Tylenchina</taxon>
        <taxon>Panagrolaimomorpha</taxon>
        <taxon>Strongyloidoidea</taxon>
        <taxon>Steinernematidae</taxon>
        <taxon>Steinernema</taxon>
    </lineage>
</organism>
<evidence type="ECO:0000313" key="1">
    <source>
        <dbReference type="EMBL" id="TKR62502.1"/>
    </source>
</evidence>
<dbReference type="Proteomes" id="UP000298663">
    <property type="component" value="Unassembled WGS sequence"/>
</dbReference>
<name>A0A4U5M1J1_STECR</name>
<accession>A0A4U5M1J1</accession>
<protein>
    <submittedName>
        <fullName evidence="1">Uncharacterized protein</fullName>
    </submittedName>
</protein>
<evidence type="ECO:0000313" key="2">
    <source>
        <dbReference type="Proteomes" id="UP000298663"/>
    </source>
</evidence>
<gene>
    <name evidence="1" type="ORF">L596_026450</name>
</gene>
<proteinExistence type="predicted"/>
<keyword evidence="2" id="KW-1185">Reference proteome</keyword>
<sequence>MLVTLKKRPISCLNLSWKPHGEDLIEVEEVSELIEQRGRYLKELRIKAPVTLPSLFKAIKDNPNELKANLEPTILAPTSEIVHAMMPVIDNLVTNPRKYEIGFDNAASDRDSLVGSLLKEIRQKYNGVVPYQGTSFGRWHQIYMKPKDQLSRVWTIHISMFGSSHGNLTVRLE</sequence>